<evidence type="ECO:0000313" key="1">
    <source>
        <dbReference type="EMBL" id="MBO1364012.1"/>
    </source>
</evidence>
<accession>A0ABS3M756</accession>
<name>A0ABS3M756_9BACT</name>
<dbReference type="Pfam" id="PF19603">
    <property type="entry name" value="DUF6108"/>
    <property type="match status" value="1"/>
</dbReference>
<keyword evidence="2" id="KW-1185">Reference proteome</keyword>
<reference evidence="1 2" key="1">
    <citation type="submission" date="2021-01" db="EMBL/GenBank/DDBJ databases">
        <title>Prevotella A2931 sp. nov.</title>
        <authorList>
            <person name="Buhl M."/>
            <person name="Oberhettinger P."/>
        </authorList>
    </citation>
    <scope>NUCLEOTIDE SEQUENCE [LARGE SCALE GENOMIC DNA]</scope>
    <source>
        <strain evidence="1 2">A2931</strain>
    </source>
</reference>
<evidence type="ECO:0008006" key="3">
    <source>
        <dbReference type="Google" id="ProtNLM"/>
    </source>
</evidence>
<dbReference type="EMBL" id="JAERMS010000033">
    <property type="protein sequence ID" value="MBO1364012.1"/>
    <property type="molecule type" value="Genomic_DNA"/>
</dbReference>
<dbReference type="InterPro" id="IPR046090">
    <property type="entry name" value="DUF6108"/>
</dbReference>
<sequence length="150" mass="17283">MLRRILLMLITLPVWGIMYAQQGLNVNALFDGKVVTKAQTQEAKVVEVKVKGRALSKYNLNFYRSYSFQATPEQKAKVDELVERDRQNAVSSETTRRGRNTTMILTMIPDGANNRFVCYITKHNDKQINLTVVYMEGRVKNISELRKLIK</sequence>
<evidence type="ECO:0000313" key="2">
    <source>
        <dbReference type="Proteomes" id="UP000664265"/>
    </source>
</evidence>
<comment type="caution">
    <text evidence="1">The sequence shown here is derived from an EMBL/GenBank/DDBJ whole genome shotgun (WGS) entry which is preliminary data.</text>
</comment>
<organism evidence="1 2">
    <name type="scientific">Prevotella illustrans</name>
    <dbReference type="NCBI Taxonomy" id="2800387"/>
    <lineage>
        <taxon>Bacteria</taxon>
        <taxon>Pseudomonadati</taxon>
        <taxon>Bacteroidota</taxon>
        <taxon>Bacteroidia</taxon>
        <taxon>Bacteroidales</taxon>
        <taxon>Prevotellaceae</taxon>
        <taxon>Prevotella</taxon>
    </lineage>
</organism>
<dbReference type="Proteomes" id="UP000664265">
    <property type="component" value="Unassembled WGS sequence"/>
</dbReference>
<dbReference type="RefSeq" id="WP_107582404.1">
    <property type="nucleotide sequence ID" value="NZ_JAERMS010000033.1"/>
</dbReference>
<proteinExistence type="predicted"/>
<protein>
    <recommendedName>
        <fullName evidence="3">DUF4252 domain-containing protein</fullName>
    </recommendedName>
</protein>
<gene>
    <name evidence="1" type="ORF">JHU38_09560</name>
</gene>